<protein>
    <submittedName>
        <fullName evidence="1">Uncharacterized protein</fullName>
    </submittedName>
</protein>
<proteinExistence type="predicted"/>
<gene>
    <name evidence="1" type="ORF">D9619_006300</name>
</gene>
<dbReference type="Proteomes" id="UP000567179">
    <property type="component" value="Unassembled WGS sequence"/>
</dbReference>
<reference evidence="1 2" key="1">
    <citation type="journal article" date="2020" name="ISME J.">
        <title>Uncovering the hidden diversity of litter-decomposition mechanisms in mushroom-forming fungi.</title>
        <authorList>
            <person name="Floudas D."/>
            <person name="Bentzer J."/>
            <person name="Ahren D."/>
            <person name="Johansson T."/>
            <person name="Persson P."/>
            <person name="Tunlid A."/>
        </authorList>
    </citation>
    <scope>NUCLEOTIDE SEQUENCE [LARGE SCALE GENOMIC DNA]</scope>
    <source>
        <strain evidence="1 2">CBS 101986</strain>
    </source>
</reference>
<organism evidence="1 2">
    <name type="scientific">Psilocybe cf. subviscida</name>
    <dbReference type="NCBI Taxonomy" id="2480587"/>
    <lineage>
        <taxon>Eukaryota</taxon>
        <taxon>Fungi</taxon>
        <taxon>Dikarya</taxon>
        <taxon>Basidiomycota</taxon>
        <taxon>Agaricomycotina</taxon>
        <taxon>Agaricomycetes</taxon>
        <taxon>Agaricomycetidae</taxon>
        <taxon>Agaricales</taxon>
        <taxon>Agaricineae</taxon>
        <taxon>Strophariaceae</taxon>
        <taxon>Psilocybe</taxon>
    </lineage>
</organism>
<dbReference type="AlphaFoldDB" id="A0A8H5B440"/>
<comment type="caution">
    <text evidence="1">The sequence shown here is derived from an EMBL/GenBank/DDBJ whole genome shotgun (WGS) entry which is preliminary data.</text>
</comment>
<accession>A0A8H5B440</accession>
<sequence>MTATMPHPDHYPTCIASPFLETGSGRASLVADFGVLALAHYDPSYSEVVQRLPNTLKYLRRSPITNYSLQGRHFHLDALTLGCIAVQLMRSGLGGLVLPLLSRTPARALVHASLGSTIAPTLAMMYHGPHRVQGHRRRPPTPCVNLCDQPQPGSLTCGAHPRAQKQVLRDFGQPAGHAAGARTAKTFISTQPSFSVPFSNLVLPSGA</sequence>
<name>A0A8H5B440_9AGAR</name>
<evidence type="ECO:0000313" key="2">
    <source>
        <dbReference type="Proteomes" id="UP000567179"/>
    </source>
</evidence>
<dbReference type="EMBL" id="JAACJJ010000042">
    <property type="protein sequence ID" value="KAF5316415.1"/>
    <property type="molecule type" value="Genomic_DNA"/>
</dbReference>
<evidence type="ECO:0000313" key="1">
    <source>
        <dbReference type="EMBL" id="KAF5316415.1"/>
    </source>
</evidence>
<keyword evidence="2" id="KW-1185">Reference proteome</keyword>